<evidence type="ECO:0000259" key="6">
    <source>
        <dbReference type="SMART" id="SM00109"/>
    </source>
</evidence>
<evidence type="ECO:0000256" key="2">
    <source>
        <dbReference type="ARBA" id="ARBA00022737"/>
    </source>
</evidence>
<dbReference type="InterPro" id="IPR046349">
    <property type="entry name" value="C1-like_sf"/>
</dbReference>
<feature type="domain" description="Zinc finger PHD-type" evidence="7">
    <location>
        <begin position="609"/>
        <end position="671"/>
    </location>
</feature>
<evidence type="ECO:0000313" key="8">
    <source>
        <dbReference type="EMBL" id="GAY60263.1"/>
    </source>
</evidence>
<dbReference type="InterPro" id="IPR002219">
    <property type="entry name" value="PKC_DAG/PE"/>
</dbReference>
<proteinExistence type="predicted"/>
<evidence type="ECO:0000259" key="7">
    <source>
        <dbReference type="SMART" id="SM00249"/>
    </source>
</evidence>
<reference evidence="8 9" key="1">
    <citation type="journal article" date="2017" name="Front. Genet.">
        <title>Draft sequencing of the heterozygous diploid genome of Satsuma (Citrus unshiu Marc.) using a hybrid assembly approach.</title>
        <authorList>
            <person name="Shimizu T."/>
            <person name="Tanizawa Y."/>
            <person name="Mochizuki T."/>
            <person name="Nagasaki H."/>
            <person name="Yoshioka T."/>
            <person name="Toyoda A."/>
            <person name="Fujiyama A."/>
            <person name="Kaminuma E."/>
            <person name="Nakamura Y."/>
        </authorList>
    </citation>
    <scope>NUCLEOTIDE SEQUENCE [LARGE SCALE GENOMIC DNA]</scope>
    <source>
        <strain evidence="9">cv. Miyagawa wase</strain>
    </source>
</reference>
<keyword evidence="9" id="KW-1185">Reference proteome</keyword>
<evidence type="ECO:0008006" key="10">
    <source>
        <dbReference type="Google" id="ProtNLM"/>
    </source>
</evidence>
<feature type="domain" description="Phorbol-ester/DAG-type" evidence="6">
    <location>
        <begin position="773"/>
        <end position="823"/>
    </location>
</feature>
<feature type="coiled-coil region" evidence="5">
    <location>
        <begin position="1031"/>
        <end position="1065"/>
    </location>
</feature>
<evidence type="ECO:0000256" key="3">
    <source>
        <dbReference type="ARBA" id="ARBA00022771"/>
    </source>
</evidence>
<feature type="domain" description="Phorbol-ester/DAG-type" evidence="6">
    <location>
        <begin position="168"/>
        <end position="217"/>
    </location>
</feature>
<dbReference type="InterPro" id="IPR053192">
    <property type="entry name" value="Vacuole_Formation_Reg"/>
</dbReference>
<feature type="domain" description="Zinc finger PHD-type" evidence="7">
    <location>
        <begin position="728"/>
        <end position="794"/>
    </location>
</feature>
<keyword evidence="5" id="KW-0175">Coiled coil</keyword>
<comment type="caution">
    <text evidence="8">The sequence shown here is derived from an EMBL/GenBank/DDBJ whole genome shotgun (WGS) entry which is preliminary data.</text>
</comment>
<dbReference type="PANTHER" id="PTHR32410:SF216">
    <property type="entry name" value="PHORBOL-ESTER_DAG-TYPE DOMAIN-CONTAINING PROTEIN"/>
    <property type="match status" value="1"/>
</dbReference>
<feature type="domain" description="Zinc finger PHD-type" evidence="7">
    <location>
        <begin position="360"/>
        <end position="429"/>
    </location>
</feature>
<dbReference type="SMART" id="SM00109">
    <property type="entry name" value="C1"/>
    <property type="match status" value="5"/>
</dbReference>
<dbReference type="EMBL" id="BDQV01000230">
    <property type="protein sequence ID" value="GAY60263.1"/>
    <property type="molecule type" value="Genomic_DNA"/>
</dbReference>
<gene>
    <name evidence="8" type="ORF">CUMW_200570</name>
</gene>
<name>A0A2H5Q6Q5_CITUN</name>
<evidence type="ECO:0000256" key="5">
    <source>
        <dbReference type="SAM" id="Coils"/>
    </source>
</evidence>
<evidence type="ECO:0000256" key="4">
    <source>
        <dbReference type="ARBA" id="ARBA00022833"/>
    </source>
</evidence>
<dbReference type="SMART" id="SM00249">
    <property type="entry name" value="PHD"/>
    <property type="match status" value="5"/>
</dbReference>
<keyword evidence="4" id="KW-0862">Zinc</keyword>
<protein>
    <recommendedName>
        <fullName evidence="10">Phorbol-ester/DAG-type domain-containing protein</fullName>
    </recommendedName>
</protein>
<dbReference type="PANTHER" id="PTHR32410">
    <property type="entry name" value="CYSTEINE/HISTIDINE-RICH C1 DOMAIN FAMILY PROTEIN"/>
    <property type="match status" value="1"/>
</dbReference>
<feature type="domain" description="Phorbol-ester/DAG-type" evidence="6">
    <location>
        <begin position="283"/>
        <end position="330"/>
    </location>
</feature>
<accession>A0A2H5Q6Q5</accession>
<dbReference type="SUPFAM" id="SSF57889">
    <property type="entry name" value="Cysteine-rich domain"/>
    <property type="match status" value="9"/>
</dbReference>
<feature type="domain" description="Zinc finger PHD-type" evidence="7">
    <location>
        <begin position="847"/>
        <end position="910"/>
    </location>
</feature>
<dbReference type="GO" id="GO:0008270">
    <property type="term" value="F:zinc ion binding"/>
    <property type="evidence" value="ECO:0007669"/>
    <property type="project" value="UniProtKB-KW"/>
</dbReference>
<keyword evidence="2" id="KW-0677">Repeat</keyword>
<feature type="domain" description="Phorbol-ester/DAG-type" evidence="6">
    <location>
        <begin position="707"/>
        <end position="762"/>
    </location>
</feature>
<dbReference type="InterPro" id="IPR004146">
    <property type="entry name" value="DC1"/>
</dbReference>
<evidence type="ECO:0000313" key="9">
    <source>
        <dbReference type="Proteomes" id="UP000236630"/>
    </source>
</evidence>
<dbReference type="Proteomes" id="UP000236630">
    <property type="component" value="Unassembled WGS sequence"/>
</dbReference>
<keyword evidence="3" id="KW-0863">Zinc-finger</keyword>
<evidence type="ECO:0000256" key="1">
    <source>
        <dbReference type="ARBA" id="ARBA00022723"/>
    </source>
</evidence>
<keyword evidence="1" id="KW-0479">Metal-binding</keyword>
<dbReference type="STRING" id="55188.A0A2H5Q6Q5"/>
<feature type="domain" description="Phorbol-ester/DAG-type" evidence="6">
    <location>
        <begin position="406"/>
        <end position="457"/>
    </location>
</feature>
<feature type="domain" description="Zinc finger PHD-type" evidence="7">
    <location>
        <begin position="243"/>
        <end position="302"/>
    </location>
</feature>
<organism evidence="8 9">
    <name type="scientific">Citrus unshiu</name>
    <name type="common">Satsuma mandarin</name>
    <name type="synonym">Citrus nobilis var. unshiu</name>
    <dbReference type="NCBI Taxonomy" id="55188"/>
    <lineage>
        <taxon>Eukaryota</taxon>
        <taxon>Viridiplantae</taxon>
        <taxon>Streptophyta</taxon>
        <taxon>Embryophyta</taxon>
        <taxon>Tracheophyta</taxon>
        <taxon>Spermatophyta</taxon>
        <taxon>Magnoliopsida</taxon>
        <taxon>eudicotyledons</taxon>
        <taxon>Gunneridae</taxon>
        <taxon>Pentapetalae</taxon>
        <taxon>rosids</taxon>
        <taxon>malvids</taxon>
        <taxon>Sapindales</taxon>
        <taxon>Rutaceae</taxon>
        <taxon>Aurantioideae</taxon>
        <taxon>Citrus</taxon>
    </lineage>
</organism>
<dbReference type="InterPro" id="IPR001965">
    <property type="entry name" value="Znf_PHD"/>
</dbReference>
<sequence length="1298" mass="149845">MVIIEENHIHEHPLSLVAEDKGRLTCPSCGGDLDESYSCQSCGKKLPQGCFACDGGLSAGISLYICKQCWPSNKSPLFHKSCAELPQQLQIAYRPHCSFHLKEEYTSSLSVFSFMRNIPFDCDFCSQSHTGYRYCCYLCNFQIDARCAALVIKYHQSDVHLQHFSHRHPLVASPAAGVVEAKKCKMCWKDILYGEISYCCAPCEFYIHKSCGELLQEIQHDEFHPRHRLTLVENNKPSERIWICDGCGFDIDQGEFIYRCGNCHFNLHLECILLKPNIKYEGHQHLLTLMKNSFSHYCQACCLEIEGTFSVRCVECKLDFHVQCGSDSASLPLVVEHKDHSHPLILIAEEYLMMIKSGYCCEVCKKETNRKHPFYVCFVCKYYTHPRCVITQVTLHERERLNHFSHDHSLFPVGKKTDDDGDIACYACNKIIQAHPSYGCDACRVYIHKCCAELPSRIQHRLHPHHLVLIESSNLIFLDDTCNACDKDLNGFIYSCESFCDFYLDLDCASEQPSTKRNAYFRDECKYHEGGDNIGHYSHFHQLTLLEEVDLEMECKLCYENIHGPSYGCTTCMFYIHKSCAELPQKEHYPFHRHQCLKLCLIASSEEYRCDACRFYINGPGICYSCDEHFCTFNLHLQCVSLKPNIKHEGHQHLLLLVENMSYKSQCQACLCKIEGTFFVRCIQCQLDFHVQCGLTTLPPTILHEKHGHDLILSGDQQIFEDDLDLVSCDVCMEEINPKHPSYSCAKCEYYAHVRCVVTEIPKDEKKLRHFEHGHFLFPFENKRNDDILCNLCEKLIEADDLAYGCAQCSFYLHKSCAELPSQMQHLLHRHPLTATTRTQDSRRYRQCNACQRSSSNGLTYQCRGCDFSLDADCFSLQLRVEFEGGNRDGEHILSFFEKLPHTSTCQKYRFTTHGASYQRCVKCNFNLHLLHSPLPQAIKIESHHHPLALKDSHVDDNYGKQICDVCEEERNLEEGVYCCAECDFIAEFSCVLAEVTVALREKSQDEKFRTINRKSRDKGLTTQDMIDSFTKEETDQLDALEHDIEKEEEEIRIMKEEIRMMKSSDSGNRESTDDHNLISSSLQKFPYSDKDFLQLVCKVPSQIKEIWNKTKFMASEDLDSEVVKVGDYKTIPKFAGVLKSLLDKYGDIGGSCTTFSQGTVSVLLVYFCAIVYSMSNTLFQDITNELIFSWWWNAIIFHRAGLRVDFLFDHLKRIMKALARQAGVDPEFYHLSLIRYHHEVMVKLSEEIKERTAKMDEFNWQQQYIISRIRQDTLRLDTEQLSTALECLRMHADTGLL</sequence>
<dbReference type="Pfam" id="PF03107">
    <property type="entry name" value="C1_2"/>
    <property type="match status" value="10"/>
</dbReference>